<dbReference type="AlphaFoldDB" id="A0A9J6PHI5"/>
<gene>
    <name evidence="2" type="ORF">NJQ99_06440</name>
</gene>
<dbReference type="EMBL" id="JAMZFT010000001">
    <property type="protein sequence ID" value="MCP1336039.1"/>
    <property type="molecule type" value="Genomic_DNA"/>
</dbReference>
<protein>
    <submittedName>
        <fullName evidence="2">Uncharacterized protein</fullName>
    </submittedName>
</protein>
<feature type="transmembrane region" description="Helical" evidence="1">
    <location>
        <begin position="23"/>
        <end position="42"/>
    </location>
</feature>
<name>A0A9J6PHI5_9PROT</name>
<reference evidence="2" key="1">
    <citation type="submission" date="2022-06" db="EMBL/GenBank/DDBJ databases">
        <title>Isolation and Genomics of Futiania mangrovii gen. nov., sp. nov., a Rare and Metabolically-versatile member in the Class Alphaproteobacteria.</title>
        <authorList>
            <person name="Liu L."/>
            <person name="Huang W.-C."/>
            <person name="Pan J."/>
            <person name="Li J."/>
            <person name="Huang Y."/>
            <person name="Du H."/>
            <person name="Liu Y."/>
            <person name="Li M."/>
        </authorList>
    </citation>
    <scope>NUCLEOTIDE SEQUENCE</scope>
    <source>
        <strain evidence="2">FT118</strain>
    </source>
</reference>
<keyword evidence="3" id="KW-1185">Reference proteome</keyword>
<feature type="transmembrane region" description="Helical" evidence="1">
    <location>
        <begin position="54"/>
        <end position="79"/>
    </location>
</feature>
<sequence length="89" mass="9369">MTGQPTTHETEETRGVLERARGIGSLAVICAVLALGGLGAHLDAYAKLDLEKIPAVYGIAGVAGVFAAGILALIGRWVLVRREDHYDRG</sequence>
<comment type="caution">
    <text evidence="2">The sequence shown here is derived from an EMBL/GenBank/DDBJ whole genome shotgun (WGS) entry which is preliminary data.</text>
</comment>
<keyword evidence="1" id="KW-1133">Transmembrane helix</keyword>
<organism evidence="2 3">
    <name type="scientific">Futiania mangrovi</name>
    <dbReference type="NCBI Taxonomy" id="2959716"/>
    <lineage>
        <taxon>Bacteria</taxon>
        <taxon>Pseudomonadati</taxon>
        <taxon>Pseudomonadota</taxon>
        <taxon>Alphaproteobacteria</taxon>
        <taxon>Futianiales</taxon>
        <taxon>Futianiaceae</taxon>
        <taxon>Futiania</taxon>
    </lineage>
</organism>
<accession>A0A9J6PHI5</accession>
<evidence type="ECO:0000313" key="3">
    <source>
        <dbReference type="Proteomes" id="UP001055804"/>
    </source>
</evidence>
<proteinExistence type="predicted"/>
<keyword evidence="1" id="KW-0812">Transmembrane</keyword>
<evidence type="ECO:0000256" key="1">
    <source>
        <dbReference type="SAM" id="Phobius"/>
    </source>
</evidence>
<evidence type="ECO:0000313" key="2">
    <source>
        <dbReference type="EMBL" id="MCP1336039.1"/>
    </source>
</evidence>
<dbReference type="Proteomes" id="UP001055804">
    <property type="component" value="Unassembled WGS sequence"/>
</dbReference>
<keyword evidence="1" id="KW-0472">Membrane</keyword>
<dbReference type="RefSeq" id="WP_269331959.1">
    <property type="nucleotide sequence ID" value="NZ_JAMZFT010000001.1"/>
</dbReference>